<sequence length="654" mass="69336">MLLVVRKDRLGEFIVSKKLRSLCLVAAVIAATVPVTGTALAADPACGPVAHVFTVQADGDLWLYEHSAPASGGFAWAGARQVGWGWGGKTFAGQDGRVYNITTGGDLRRLRYNGTGWDTFPGGGQFQTIGWGWQKFVEAANRGKITVDADGSFYTLEGDQLRWWRYDEQAGAWAPGSGRVLDVGWGRFDLIAASGNGGLQARDASGALHRFRYHAETERFVVFDVVPAAGWQGRGTLFSPGGDLYYSVRPDTGELRWNQFTEGTGWRTGAGAVIGTGWGTDVDVTATTTDCSGSLPGPAPAEGLGGEEGPPHVADLASGGRYVLGPVYQRGLVSDWYDPVARNWRTTMETSGYGAMTAPIVDADAVTFGALRPTGVELVTLRGGDSQATTKVSLRGAMSSTPTVVRRANGTVVVYSLASAGNGVGHLYTREQLPGGDFLAWRRFGDPAADYRNINAITRGDQTTVLAIDGADVAHVFRHAPGTAPVPAGHLAGRRVIGPMTTVLDSNGTILVFSVLRTDDGIYIVHVRREKADRTGFEDTWQSLGEFGRRGVMTEPVSALLLPNGTVAVSVPADGKPYVTTSKGPGSSEFAFPWTPVEVPGDKWFNAPTALALSRNGHVLLSAASGSNRHLFTAPVPADPATPPRFTGGSIYGY</sequence>
<evidence type="ECO:0000313" key="4">
    <source>
        <dbReference type="EMBL" id="SFR04090.1"/>
    </source>
</evidence>
<dbReference type="Gene3D" id="2.115.10.10">
    <property type="entry name" value="Tachylectin 2"/>
    <property type="match status" value="1"/>
</dbReference>
<name>A0A1I6DF30_9PSEU</name>
<feature type="signal peptide" evidence="2">
    <location>
        <begin position="1"/>
        <end position="41"/>
    </location>
</feature>
<proteinExistence type="predicted"/>
<keyword evidence="2" id="KW-0732">Signal</keyword>
<dbReference type="Pfam" id="PF14517">
    <property type="entry name" value="Tachylectin"/>
    <property type="match status" value="1"/>
</dbReference>
<reference evidence="5" key="1">
    <citation type="submission" date="2016-10" db="EMBL/GenBank/DDBJ databases">
        <authorList>
            <person name="Varghese N."/>
            <person name="Submissions S."/>
        </authorList>
    </citation>
    <scope>NUCLEOTIDE SEQUENCE [LARGE SCALE GENOMIC DNA]</scope>
    <source>
        <strain evidence="5">DSM 44232</strain>
    </source>
</reference>
<gene>
    <name evidence="4" type="ORF">SAMN04488564_102450</name>
</gene>
<dbReference type="InterPro" id="IPR023294">
    <property type="entry name" value="Tachylectin2"/>
</dbReference>
<dbReference type="InterPro" id="IPR036813">
    <property type="entry name" value="Tachylectin2_sf"/>
</dbReference>
<feature type="compositionally biased region" description="Low complexity" evidence="1">
    <location>
        <begin position="293"/>
        <end position="302"/>
    </location>
</feature>
<organism evidence="4 5">
    <name type="scientific">Lentzea waywayandensis</name>
    <dbReference type="NCBI Taxonomy" id="84724"/>
    <lineage>
        <taxon>Bacteria</taxon>
        <taxon>Bacillati</taxon>
        <taxon>Actinomycetota</taxon>
        <taxon>Actinomycetes</taxon>
        <taxon>Pseudonocardiales</taxon>
        <taxon>Pseudonocardiaceae</taxon>
        <taxon>Lentzea</taxon>
    </lineage>
</organism>
<feature type="domain" description="Tachylectin 2" evidence="3">
    <location>
        <begin position="55"/>
        <end position="278"/>
    </location>
</feature>
<evidence type="ECO:0000313" key="5">
    <source>
        <dbReference type="Proteomes" id="UP000198583"/>
    </source>
</evidence>
<dbReference type="AlphaFoldDB" id="A0A1I6DF30"/>
<evidence type="ECO:0000259" key="3">
    <source>
        <dbReference type="Pfam" id="PF14517"/>
    </source>
</evidence>
<dbReference type="SUPFAM" id="SSF50934">
    <property type="entry name" value="Tachylectin-2"/>
    <property type="match status" value="1"/>
</dbReference>
<dbReference type="EMBL" id="FOYL01000002">
    <property type="protein sequence ID" value="SFR04090.1"/>
    <property type="molecule type" value="Genomic_DNA"/>
</dbReference>
<dbReference type="STRING" id="84724.SAMN04488564_102450"/>
<feature type="region of interest" description="Disordered" evidence="1">
    <location>
        <begin position="293"/>
        <end position="312"/>
    </location>
</feature>
<dbReference type="Proteomes" id="UP000198583">
    <property type="component" value="Unassembled WGS sequence"/>
</dbReference>
<feature type="chain" id="PRO_5011550370" evidence="2">
    <location>
        <begin position="42"/>
        <end position="654"/>
    </location>
</feature>
<evidence type="ECO:0000256" key="2">
    <source>
        <dbReference type="SAM" id="SignalP"/>
    </source>
</evidence>
<evidence type="ECO:0000256" key="1">
    <source>
        <dbReference type="SAM" id="MobiDB-lite"/>
    </source>
</evidence>
<accession>A0A1I6DF30</accession>
<keyword evidence="5" id="KW-1185">Reference proteome</keyword>
<protein>
    <submittedName>
        <fullName evidence="4">Tachylectin</fullName>
    </submittedName>
</protein>